<dbReference type="PROSITE" id="PS50994">
    <property type="entry name" value="INTEGRASE"/>
    <property type="match status" value="1"/>
</dbReference>
<dbReference type="Proteomes" id="UP001183817">
    <property type="component" value="Unassembled WGS sequence"/>
</dbReference>
<gene>
    <name evidence="2" type="ORF">J2S64_002113</name>
</gene>
<dbReference type="InterPro" id="IPR012337">
    <property type="entry name" value="RNaseH-like_sf"/>
</dbReference>
<proteinExistence type="predicted"/>
<sequence length="522" mass="57386">MSKDMGPPPADKFLTALPLQSVCAGRAGKQMTVPMSLQENIRKLDSQGVPVREIARRLGISRTSAAKYAKQEDFSPAAPLPAARPGASVLTGFDHIIEQWLSEDARRPRKQRHTAKRVFDRLVEEHGFTGTYSPVQRHMKQWIARNRTTGEGFTELVWPAGTVQVDFGQAEAIIAGIRQVIHIFVVSFPFSNMRFVQAYRGETAECVAHGLRTVFEHIGAVPRHMVFDNATGIGRRVGTKVVETKLFAAFKLHYRTESRYCNPYSGHEKGSVENAVGFLRRNFMVPEPEAATLEGLNKRFMAKCDALASTVHYRKGLPLGELFAQDVAASLELPGVGFEAVRYESRRADRVGNLLVDGNTYAAGSSFHGRLLTVGLGHEVVQILDEHSAPVRTFGRVFGKQTETIFEPSSLVPLLVTKPGAWSHSPLRTLVTDPVRDWLDKATATDRRRLFNAVDAVSGTTGFEHAIQAADTLIQRGDGPDMAMLGMLARRLADGTEPSAANVDLSVYDTFTTLNMSTGEVA</sequence>
<evidence type="ECO:0000259" key="1">
    <source>
        <dbReference type="PROSITE" id="PS50994"/>
    </source>
</evidence>
<comment type="caution">
    <text evidence="2">The sequence shown here is derived from an EMBL/GenBank/DDBJ whole genome shotgun (WGS) entry which is preliminary data.</text>
</comment>
<dbReference type="Gene3D" id="3.30.420.10">
    <property type="entry name" value="Ribonuclease H-like superfamily/Ribonuclease H"/>
    <property type="match status" value="1"/>
</dbReference>
<feature type="domain" description="Integrase catalytic" evidence="1">
    <location>
        <begin position="155"/>
        <end position="327"/>
    </location>
</feature>
<organism evidence="2 3">
    <name type="scientific">Paeniglutamicibacter sulfureus</name>
    <dbReference type="NCBI Taxonomy" id="43666"/>
    <lineage>
        <taxon>Bacteria</taxon>
        <taxon>Bacillati</taxon>
        <taxon>Actinomycetota</taxon>
        <taxon>Actinomycetes</taxon>
        <taxon>Micrococcales</taxon>
        <taxon>Micrococcaceae</taxon>
        <taxon>Paeniglutamicibacter</taxon>
    </lineage>
</organism>
<dbReference type="EMBL" id="JAVDYI010000001">
    <property type="protein sequence ID" value="MDR7358422.1"/>
    <property type="molecule type" value="Genomic_DNA"/>
</dbReference>
<evidence type="ECO:0000313" key="3">
    <source>
        <dbReference type="Proteomes" id="UP001183817"/>
    </source>
</evidence>
<dbReference type="NCBIfam" id="NF033546">
    <property type="entry name" value="transpos_IS21"/>
    <property type="match status" value="1"/>
</dbReference>
<dbReference type="SUPFAM" id="SSF53098">
    <property type="entry name" value="Ribonuclease H-like"/>
    <property type="match status" value="1"/>
</dbReference>
<reference evidence="2 3" key="1">
    <citation type="submission" date="2023-07" db="EMBL/GenBank/DDBJ databases">
        <title>Sequencing the genomes of 1000 actinobacteria strains.</title>
        <authorList>
            <person name="Klenk H.-P."/>
        </authorList>
    </citation>
    <scope>NUCLEOTIDE SEQUENCE [LARGE SCALE GENOMIC DNA]</scope>
    <source>
        <strain evidence="2 3">DSM 20167</strain>
    </source>
</reference>
<name>A0ABU2BIE4_9MICC</name>
<dbReference type="PANTHER" id="PTHR35004">
    <property type="entry name" value="TRANSPOSASE RV3428C-RELATED"/>
    <property type="match status" value="1"/>
</dbReference>
<dbReference type="InterPro" id="IPR036397">
    <property type="entry name" value="RNaseH_sf"/>
</dbReference>
<evidence type="ECO:0000313" key="2">
    <source>
        <dbReference type="EMBL" id="MDR7358422.1"/>
    </source>
</evidence>
<dbReference type="InterPro" id="IPR001584">
    <property type="entry name" value="Integrase_cat-core"/>
</dbReference>
<protein>
    <submittedName>
        <fullName evidence="2">Transposase</fullName>
    </submittedName>
</protein>
<dbReference type="InterPro" id="IPR009057">
    <property type="entry name" value="Homeodomain-like_sf"/>
</dbReference>
<accession>A0ABU2BIE4</accession>
<keyword evidence="3" id="KW-1185">Reference proteome</keyword>
<dbReference type="SUPFAM" id="SSF46689">
    <property type="entry name" value="Homeodomain-like"/>
    <property type="match status" value="1"/>
</dbReference>